<sequence length="444" mass="46139">MAARASACPGLLNIVPTRDGGLCRIRLPGGVLRAPQAHALARAAARCASGVIEATNRANLQIRGVRVGAEDDLIDALLAAGLGPADGAGSLDARDGVRNVMLSPLAGRDAQAVLDMRPLAAQLLAVLQHTPEFAALSPKFCVLLDGGEALVARDHPHDIWLAAVTDQARGTQLAVGLAGCPADLDHGAQPVAVVAPQYALELVAALLHSFLKLAQPGQHRMRDVLADHGVATLIQQAQQRCNFALDARPDPAHGLRKPSATHLRMGIHAQAHTPDAPALYYLGAQWPLGRISAAGLQQLADASDGVLHFTPWQGVLAPDLTAARAQQLQTQWQALGLLTDAANPLAQLIACAGSSGCNRALADVKADALRLAGLLDVPRAVHLSGCVRSCAAAHCAPWTLLALAPDQYDLYQYNGAAGFGAPLATSITLAQAAQMLNAQPINPD</sequence>
<proteinExistence type="predicted"/>
<organism evidence="9 10">
    <name type="scientific">Amantichitinum ursilacus</name>
    <dbReference type="NCBI Taxonomy" id="857265"/>
    <lineage>
        <taxon>Bacteria</taxon>
        <taxon>Pseudomonadati</taxon>
        <taxon>Pseudomonadota</taxon>
        <taxon>Betaproteobacteria</taxon>
        <taxon>Neisseriales</taxon>
        <taxon>Chitinibacteraceae</taxon>
        <taxon>Amantichitinum</taxon>
    </lineage>
</organism>
<dbReference type="Gene3D" id="3.90.480.10">
    <property type="entry name" value="Sulfite Reductase Hemoprotein,Domain 2"/>
    <property type="match status" value="1"/>
</dbReference>
<feature type="domain" description="Nitrite/Sulfite reductase ferredoxin-like" evidence="8">
    <location>
        <begin position="18"/>
        <end position="79"/>
    </location>
</feature>
<dbReference type="GO" id="GO:0051539">
    <property type="term" value="F:4 iron, 4 sulfur cluster binding"/>
    <property type="evidence" value="ECO:0007669"/>
    <property type="project" value="UniProtKB-KW"/>
</dbReference>
<evidence type="ECO:0000256" key="6">
    <source>
        <dbReference type="ARBA" id="ARBA00023014"/>
    </source>
</evidence>
<dbReference type="SUPFAM" id="SSF56014">
    <property type="entry name" value="Nitrite and sulphite reductase 4Fe-4S domain-like"/>
    <property type="match status" value="2"/>
</dbReference>
<dbReference type="InterPro" id="IPR005117">
    <property type="entry name" value="NiRdtase/SiRdtase_haem-b_fer"/>
</dbReference>
<dbReference type="GO" id="GO:0046872">
    <property type="term" value="F:metal ion binding"/>
    <property type="evidence" value="ECO:0007669"/>
    <property type="project" value="UniProtKB-KW"/>
</dbReference>
<dbReference type="AlphaFoldDB" id="A0A0N1JSM2"/>
<dbReference type="STRING" id="857265.WG78_11665"/>
<protein>
    <submittedName>
        <fullName evidence="9">Sulfite reductase [ferredoxin]</fullName>
        <ecNumber evidence="9">1.8.7.1</ecNumber>
    </submittedName>
</protein>
<gene>
    <name evidence="9" type="primary">sir_2</name>
    <name evidence="9" type="ORF">WG78_11665</name>
</gene>
<evidence type="ECO:0000256" key="4">
    <source>
        <dbReference type="ARBA" id="ARBA00023002"/>
    </source>
</evidence>
<feature type="domain" description="Nitrite/Sulfite reductase ferredoxin-like" evidence="8">
    <location>
        <begin position="279"/>
        <end position="329"/>
    </location>
</feature>
<dbReference type="Pfam" id="PF03460">
    <property type="entry name" value="NIR_SIR_ferr"/>
    <property type="match status" value="2"/>
</dbReference>
<keyword evidence="5" id="KW-0408">Iron</keyword>
<evidence type="ECO:0000259" key="7">
    <source>
        <dbReference type="Pfam" id="PF01077"/>
    </source>
</evidence>
<keyword evidence="6" id="KW-0411">Iron-sulfur</keyword>
<accession>A0A0N1JSM2</accession>
<dbReference type="Gene3D" id="3.30.413.10">
    <property type="entry name" value="Sulfite Reductase Hemoprotein, domain 1"/>
    <property type="match status" value="2"/>
</dbReference>
<dbReference type="EC" id="1.8.7.1" evidence="9"/>
<dbReference type="EMBL" id="LAQT01000009">
    <property type="protein sequence ID" value="KPC52500.1"/>
    <property type="molecule type" value="Genomic_DNA"/>
</dbReference>
<name>A0A0N1JSM2_9NEIS</name>
<keyword evidence="1" id="KW-0004">4Fe-4S</keyword>
<dbReference type="PANTHER" id="PTHR32439">
    <property type="entry name" value="FERREDOXIN--NITRITE REDUCTASE, CHLOROPLASTIC"/>
    <property type="match status" value="1"/>
</dbReference>
<dbReference type="InterPro" id="IPR036136">
    <property type="entry name" value="Nit/Sulf_reduc_fer-like_dom_sf"/>
</dbReference>
<evidence type="ECO:0000256" key="1">
    <source>
        <dbReference type="ARBA" id="ARBA00022485"/>
    </source>
</evidence>
<evidence type="ECO:0000256" key="2">
    <source>
        <dbReference type="ARBA" id="ARBA00022617"/>
    </source>
</evidence>
<dbReference type="GO" id="GO:0020037">
    <property type="term" value="F:heme binding"/>
    <property type="evidence" value="ECO:0007669"/>
    <property type="project" value="InterPro"/>
</dbReference>
<evidence type="ECO:0000256" key="3">
    <source>
        <dbReference type="ARBA" id="ARBA00022723"/>
    </source>
</evidence>
<dbReference type="NCBIfam" id="TIGR02435">
    <property type="entry name" value="CobG"/>
    <property type="match status" value="1"/>
</dbReference>
<dbReference type="Pfam" id="PF01077">
    <property type="entry name" value="NIR_SIR"/>
    <property type="match status" value="1"/>
</dbReference>
<reference evidence="9 10" key="1">
    <citation type="submission" date="2015-07" db="EMBL/GenBank/DDBJ databases">
        <title>Draft genome sequence of the Amantichitinum ursilacus IGB-41, a new chitin-degrading bacterium.</title>
        <authorList>
            <person name="Kirstahler P."/>
            <person name="Guenther M."/>
            <person name="Grumaz C."/>
            <person name="Rupp S."/>
            <person name="Zibek S."/>
            <person name="Sohn K."/>
        </authorList>
    </citation>
    <scope>NUCLEOTIDE SEQUENCE [LARGE SCALE GENOMIC DNA]</scope>
    <source>
        <strain evidence="9 10">IGB-41</strain>
    </source>
</reference>
<evidence type="ECO:0000313" key="9">
    <source>
        <dbReference type="EMBL" id="KPC52500.1"/>
    </source>
</evidence>
<feature type="domain" description="Nitrite/sulphite reductase 4Fe-4S" evidence="7">
    <location>
        <begin position="95"/>
        <end position="242"/>
    </location>
</feature>
<evidence type="ECO:0000313" key="10">
    <source>
        <dbReference type="Proteomes" id="UP000037939"/>
    </source>
</evidence>
<keyword evidence="2" id="KW-0349">Heme</keyword>
<evidence type="ECO:0000259" key="8">
    <source>
        <dbReference type="Pfam" id="PF03460"/>
    </source>
</evidence>
<dbReference type="InterPro" id="IPR012798">
    <property type="entry name" value="Cbl_synth_CobG-like"/>
</dbReference>
<dbReference type="InterPro" id="IPR045854">
    <property type="entry name" value="NO2/SO3_Rdtase_4Fe4S_sf"/>
</dbReference>
<dbReference type="SUPFAM" id="SSF55124">
    <property type="entry name" value="Nitrite/Sulfite reductase N-terminal domain-like"/>
    <property type="match status" value="2"/>
</dbReference>
<dbReference type="PATRIC" id="fig|857265.3.peg.2397"/>
<dbReference type="PANTHER" id="PTHR32439:SF9">
    <property type="entry name" value="BLR3264 PROTEIN"/>
    <property type="match status" value="1"/>
</dbReference>
<keyword evidence="3" id="KW-0479">Metal-binding</keyword>
<dbReference type="GO" id="GO:0050311">
    <property type="term" value="F:sulfite reductase (ferredoxin) activity"/>
    <property type="evidence" value="ECO:0007669"/>
    <property type="project" value="UniProtKB-EC"/>
</dbReference>
<dbReference type="InterPro" id="IPR006067">
    <property type="entry name" value="NO2/SO3_Rdtase_4Fe4S_dom"/>
</dbReference>
<dbReference type="Proteomes" id="UP000037939">
    <property type="component" value="Unassembled WGS sequence"/>
</dbReference>
<evidence type="ECO:0000256" key="5">
    <source>
        <dbReference type="ARBA" id="ARBA00023004"/>
    </source>
</evidence>
<keyword evidence="4 9" id="KW-0560">Oxidoreductase</keyword>
<dbReference type="InterPro" id="IPR051329">
    <property type="entry name" value="NIR_SIR_4Fe-4S"/>
</dbReference>
<comment type="caution">
    <text evidence="9">The sequence shown here is derived from an EMBL/GenBank/DDBJ whole genome shotgun (WGS) entry which is preliminary data.</text>
</comment>
<keyword evidence="10" id="KW-1185">Reference proteome</keyword>